<feature type="region of interest" description="Disordered" evidence="1">
    <location>
        <begin position="1"/>
        <end position="43"/>
    </location>
</feature>
<dbReference type="PANTHER" id="PTHR36063:SF1">
    <property type="entry name" value="ARABIDOPSIS THALIANA GENOMIC DNA, CHROMOSOME 5, P1 CLONE:MOK16"/>
    <property type="match status" value="1"/>
</dbReference>
<sequence>MAKEIPSFHSWNEVAPPPIIFPHKPSNSPALETITEEEDDDND</sequence>
<reference evidence="3" key="1">
    <citation type="journal article" date="2016" name="Nat. Biotechnol.">
        <title>Sequencing wild and cultivated cassava and related species reveals extensive interspecific hybridization and genetic diversity.</title>
        <authorList>
            <person name="Bredeson J.V."/>
            <person name="Lyons J.B."/>
            <person name="Prochnik S.E."/>
            <person name="Wu G.A."/>
            <person name="Ha C.M."/>
            <person name="Edsinger-Gonzales E."/>
            <person name="Grimwood J."/>
            <person name="Schmutz J."/>
            <person name="Rabbi I.Y."/>
            <person name="Egesi C."/>
            <person name="Nauluvula P."/>
            <person name="Lebot V."/>
            <person name="Ndunguru J."/>
            <person name="Mkamilo G."/>
            <person name="Bart R.S."/>
            <person name="Setter T.L."/>
            <person name="Gleadow R.M."/>
            <person name="Kulakow P."/>
            <person name="Ferguson M.E."/>
            <person name="Rounsley S."/>
            <person name="Rokhsar D.S."/>
        </authorList>
    </citation>
    <scope>NUCLEOTIDE SEQUENCE [LARGE SCALE GENOMIC DNA]</scope>
    <source>
        <strain evidence="3">cv. AM560-2</strain>
    </source>
</reference>
<name>A0A2C9V8K9_MANES</name>
<proteinExistence type="predicted"/>
<dbReference type="AlphaFoldDB" id="A0A2C9V8K9"/>
<dbReference type="PANTHER" id="PTHR36063">
    <property type="entry name" value="ARABIDOPSIS THALIANA GENOMIC DNA, CHROMOSOME 5, P1 CLONE:MOK16"/>
    <property type="match status" value="1"/>
</dbReference>
<evidence type="ECO:0000313" key="2">
    <source>
        <dbReference type="EMBL" id="OAY41035.1"/>
    </source>
</evidence>
<feature type="compositionally biased region" description="Acidic residues" evidence="1">
    <location>
        <begin position="34"/>
        <end position="43"/>
    </location>
</feature>
<accession>A0A2C9V8K9</accession>
<dbReference type="Proteomes" id="UP000091857">
    <property type="component" value="Chromosome 9"/>
</dbReference>
<organism evidence="2 3">
    <name type="scientific">Manihot esculenta</name>
    <name type="common">Cassava</name>
    <name type="synonym">Jatropha manihot</name>
    <dbReference type="NCBI Taxonomy" id="3983"/>
    <lineage>
        <taxon>Eukaryota</taxon>
        <taxon>Viridiplantae</taxon>
        <taxon>Streptophyta</taxon>
        <taxon>Embryophyta</taxon>
        <taxon>Tracheophyta</taxon>
        <taxon>Spermatophyta</taxon>
        <taxon>Magnoliopsida</taxon>
        <taxon>eudicotyledons</taxon>
        <taxon>Gunneridae</taxon>
        <taxon>Pentapetalae</taxon>
        <taxon>rosids</taxon>
        <taxon>fabids</taxon>
        <taxon>Malpighiales</taxon>
        <taxon>Euphorbiaceae</taxon>
        <taxon>Crotonoideae</taxon>
        <taxon>Manihoteae</taxon>
        <taxon>Manihot</taxon>
    </lineage>
</organism>
<dbReference type="EMBL" id="CM004395">
    <property type="protein sequence ID" value="OAY41035.1"/>
    <property type="molecule type" value="Genomic_DNA"/>
</dbReference>
<evidence type="ECO:0000256" key="1">
    <source>
        <dbReference type="SAM" id="MobiDB-lite"/>
    </source>
</evidence>
<evidence type="ECO:0000313" key="3">
    <source>
        <dbReference type="Proteomes" id="UP000091857"/>
    </source>
</evidence>
<gene>
    <name evidence="2" type="ORF">MANES_09G068872v8</name>
</gene>
<protein>
    <submittedName>
        <fullName evidence="2">Uncharacterized protein</fullName>
    </submittedName>
</protein>
<dbReference type="Gramene" id="Manes.09G068872.1.v8.1">
    <property type="protein sequence ID" value="Manes.09G068872.1.v8.1.CDS.1"/>
    <property type="gene ID" value="Manes.09G068872.v8.1"/>
</dbReference>
<comment type="caution">
    <text evidence="2">The sequence shown here is derived from an EMBL/GenBank/DDBJ whole genome shotgun (WGS) entry which is preliminary data.</text>
</comment>
<keyword evidence="3" id="KW-1185">Reference proteome</keyword>